<evidence type="ECO:0000313" key="3">
    <source>
        <dbReference type="Proteomes" id="UP000193920"/>
    </source>
</evidence>
<feature type="compositionally biased region" description="Polar residues" evidence="1">
    <location>
        <begin position="7"/>
        <end position="21"/>
    </location>
</feature>
<protein>
    <submittedName>
        <fullName evidence="2">Uncharacterized protein</fullName>
    </submittedName>
</protein>
<sequence length="136" mass="15012">MAKKKSVSPNHSSESIVSVKAQSNSIEKIHNDSKSASQNSLENLDMKINDIISDKKPASYEITTTYKTELVDCTVDPNSGDIIEVLTEIFVTDTMNLKKQESDIKESTDNLTASLDLDDVLKQLNFGTEICKELLG</sequence>
<organism evidence="2 3">
    <name type="scientific">Neocallimastix californiae</name>
    <dbReference type="NCBI Taxonomy" id="1754190"/>
    <lineage>
        <taxon>Eukaryota</taxon>
        <taxon>Fungi</taxon>
        <taxon>Fungi incertae sedis</taxon>
        <taxon>Chytridiomycota</taxon>
        <taxon>Chytridiomycota incertae sedis</taxon>
        <taxon>Neocallimastigomycetes</taxon>
        <taxon>Neocallimastigales</taxon>
        <taxon>Neocallimastigaceae</taxon>
        <taxon>Neocallimastix</taxon>
    </lineage>
</organism>
<comment type="caution">
    <text evidence="2">The sequence shown here is derived from an EMBL/GenBank/DDBJ whole genome shotgun (WGS) entry which is preliminary data.</text>
</comment>
<gene>
    <name evidence="2" type="ORF">LY90DRAFT_500326</name>
</gene>
<proteinExistence type="predicted"/>
<name>A0A1Y2F9E1_9FUNG</name>
<evidence type="ECO:0000313" key="2">
    <source>
        <dbReference type="EMBL" id="ORY80552.1"/>
    </source>
</evidence>
<dbReference type="Proteomes" id="UP000193920">
    <property type="component" value="Unassembled WGS sequence"/>
</dbReference>
<evidence type="ECO:0000256" key="1">
    <source>
        <dbReference type="SAM" id="MobiDB-lite"/>
    </source>
</evidence>
<keyword evidence="3" id="KW-1185">Reference proteome</keyword>
<feature type="region of interest" description="Disordered" evidence="1">
    <location>
        <begin position="1"/>
        <end position="21"/>
    </location>
</feature>
<dbReference type="OrthoDB" id="2158105at2759"/>
<reference evidence="2 3" key="1">
    <citation type="submission" date="2016-08" db="EMBL/GenBank/DDBJ databases">
        <title>A Parts List for Fungal Cellulosomes Revealed by Comparative Genomics.</title>
        <authorList>
            <consortium name="DOE Joint Genome Institute"/>
            <person name="Haitjema C.H."/>
            <person name="Gilmore S.P."/>
            <person name="Henske J.K."/>
            <person name="Solomon K.V."/>
            <person name="De Groot R."/>
            <person name="Kuo A."/>
            <person name="Mondo S.J."/>
            <person name="Salamov A.A."/>
            <person name="Labutti K."/>
            <person name="Zhao Z."/>
            <person name="Chiniquy J."/>
            <person name="Barry K."/>
            <person name="Brewer H.M."/>
            <person name="Purvine S.O."/>
            <person name="Wright A.T."/>
            <person name="Boxma B."/>
            <person name="Van Alen T."/>
            <person name="Hackstein J.H."/>
            <person name="Baker S.E."/>
            <person name="Grigoriev I.V."/>
            <person name="O'Malley M.A."/>
        </authorList>
    </citation>
    <scope>NUCLEOTIDE SEQUENCE [LARGE SCALE GENOMIC DNA]</scope>
    <source>
        <strain evidence="2 3">G1</strain>
    </source>
</reference>
<dbReference type="EMBL" id="MCOG01000012">
    <property type="protein sequence ID" value="ORY80552.1"/>
    <property type="molecule type" value="Genomic_DNA"/>
</dbReference>
<accession>A0A1Y2F9E1</accession>
<dbReference type="AlphaFoldDB" id="A0A1Y2F9E1"/>